<feature type="binding site" evidence="9 12">
    <location>
        <begin position="260"/>
        <end position="263"/>
    </location>
    <ligand>
        <name>substrate</name>
    </ligand>
</feature>
<evidence type="ECO:0000313" key="17">
    <source>
        <dbReference type="Proteomes" id="UP000631034"/>
    </source>
</evidence>
<keyword evidence="7 9" id="KW-0464">Manganese</keyword>
<dbReference type="GO" id="GO:0006096">
    <property type="term" value="P:glycolytic process"/>
    <property type="evidence" value="ECO:0007669"/>
    <property type="project" value="UniProtKB-UniRule"/>
</dbReference>
<evidence type="ECO:0000256" key="5">
    <source>
        <dbReference type="ARBA" id="ARBA00022723"/>
    </source>
</evidence>
<evidence type="ECO:0000256" key="6">
    <source>
        <dbReference type="ARBA" id="ARBA00023152"/>
    </source>
</evidence>
<dbReference type="InterPro" id="IPR006124">
    <property type="entry name" value="Metalloenzyme"/>
</dbReference>
<organism evidence="16 17">
    <name type="scientific">Phaeovibrio sulfidiphilus</name>
    <dbReference type="NCBI Taxonomy" id="1220600"/>
    <lineage>
        <taxon>Bacteria</taxon>
        <taxon>Pseudomonadati</taxon>
        <taxon>Pseudomonadota</taxon>
        <taxon>Alphaproteobacteria</taxon>
        <taxon>Rhodospirillales</taxon>
        <taxon>Rhodospirillaceae</taxon>
        <taxon>Phaeovibrio</taxon>
    </lineage>
</organism>
<dbReference type="Gene3D" id="3.40.1450.10">
    <property type="entry name" value="BPG-independent phosphoglycerate mutase, domain B"/>
    <property type="match status" value="1"/>
</dbReference>
<accession>A0A8J7CCK4</accession>
<evidence type="ECO:0000256" key="13">
    <source>
        <dbReference type="PIRSR" id="PIRSR001492-3"/>
    </source>
</evidence>
<feature type="binding site" evidence="9 13">
    <location>
        <position position="18"/>
    </location>
    <ligand>
        <name>Mn(2+)</name>
        <dbReference type="ChEBI" id="CHEBI:29035"/>
        <label>2</label>
    </ligand>
</feature>
<feature type="domain" description="Metalloenzyme" evidence="14">
    <location>
        <begin position="11"/>
        <end position="500"/>
    </location>
</feature>
<dbReference type="GO" id="GO:0005829">
    <property type="term" value="C:cytosol"/>
    <property type="evidence" value="ECO:0007669"/>
    <property type="project" value="TreeGrafter"/>
</dbReference>
<dbReference type="InterPro" id="IPR036646">
    <property type="entry name" value="PGAM_B_sf"/>
</dbReference>
<comment type="pathway">
    <text evidence="3 9">Carbohydrate degradation; glycolysis; pyruvate from D-glyceraldehyde 3-phosphate: step 3/5.</text>
</comment>
<dbReference type="AlphaFoldDB" id="A0A8J7CCK4"/>
<dbReference type="SUPFAM" id="SSF64158">
    <property type="entry name" value="2,3-Bisphosphoglycerate-independent phosphoglycerate mutase, substrate-binding domain"/>
    <property type="match status" value="1"/>
</dbReference>
<feature type="binding site" evidence="9 12">
    <location>
        <begin position="158"/>
        <end position="159"/>
    </location>
    <ligand>
        <name>substrate</name>
    </ligand>
</feature>
<dbReference type="Pfam" id="PF06415">
    <property type="entry name" value="iPGM_N"/>
    <property type="match status" value="1"/>
</dbReference>
<keyword evidence="17" id="KW-1185">Reference proteome</keyword>
<feature type="binding site" evidence="9 12">
    <location>
        <position position="335"/>
    </location>
    <ligand>
        <name>substrate</name>
    </ligand>
</feature>
<feature type="binding site" evidence="9 13">
    <location>
        <position position="68"/>
    </location>
    <ligand>
        <name>Mn(2+)</name>
        <dbReference type="ChEBI" id="CHEBI:29035"/>
        <label>2</label>
    </ligand>
</feature>
<dbReference type="GO" id="GO:0004619">
    <property type="term" value="F:phosphoglycerate mutase activity"/>
    <property type="evidence" value="ECO:0007669"/>
    <property type="project" value="UniProtKB-UniRule"/>
</dbReference>
<evidence type="ECO:0000256" key="7">
    <source>
        <dbReference type="ARBA" id="ARBA00023211"/>
    </source>
</evidence>
<dbReference type="SUPFAM" id="SSF53649">
    <property type="entry name" value="Alkaline phosphatase-like"/>
    <property type="match status" value="1"/>
</dbReference>
<dbReference type="Proteomes" id="UP000631034">
    <property type="component" value="Unassembled WGS sequence"/>
</dbReference>
<name>A0A8J7CCK4_9PROT</name>
<keyword evidence="6 9" id="KW-0324">Glycolysis</keyword>
<evidence type="ECO:0000256" key="12">
    <source>
        <dbReference type="PIRSR" id="PIRSR001492-2"/>
    </source>
</evidence>
<comment type="catalytic activity">
    <reaction evidence="1 9">
        <text>(2R)-2-phosphoglycerate = (2R)-3-phosphoglycerate</text>
        <dbReference type="Rhea" id="RHEA:15901"/>
        <dbReference type="ChEBI" id="CHEBI:58272"/>
        <dbReference type="ChEBI" id="CHEBI:58289"/>
        <dbReference type="EC" id="5.4.2.12"/>
    </reaction>
</comment>
<feature type="domain" description="BPG-independent PGAM N-terminal" evidence="15">
    <location>
        <begin position="88"/>
        <end position="296"/>
    </location>
</feature>
<dbReference type="PANTHER" id="PTHR31637">
    <property type="entry name" value="2,3-BISPHOSPHOGLYCERATE-INDEPENDENT PHOSPHOGLYCERATE MUTASE"/>
    <property type="match status" value="1"/>
</dbReference>
<dbReference type="InterPro" id="IPR017850">
    <property type="entry name" value="Alkaline_phosphatase_core_sf"/>
</dbReference>
<comment type="caution">
    <text evidence="16">The sequence shown here is derived from an EMBL/GenBank/DDBJ whole genome shotgun (WGS) entry which is preliminary data.</text>
</comment>
<evidence type="ECO:0000256" key="11">
    <source>
        <dbReference type="PIRSR" id="PIRSR001492-1"/>
    </source>
</evidence>
<dbReference type="CDD" id="cd16010">
    <property type="entry name" value="iPGM"/>
    <property type="match status" value="1"/>
</dbReference>
<comment type="subunit">
    <text evidence="9">Monomer.</text>
</comment>
<proteinExistence type="inferred from homology"/>
<evidence type="ECO:0000256" key="4">
    <source>
        <dbReference type="ARBA" id="ARBA00008819"/>
    </source>
</evidence>
<evidence type="ECO:0000256" key="2">
    <source>
        <dbReference type="ARBA" id="ARBA00002315"/>
    </source>
</evidence>
<comment type="similarity">
    <text evidence="4 9">Belongs to the BPG-independent phosphoglycerate mutase family.</text>
</comment>
<evidence type="ECO:0000256" key="10">
    <source>
        <dbReference type="NCBIfam" id="TIGR01307"/>
    </source>
</evidence>
<keyword evidence="5 9" id="KW-0479">Metal-binding</keyword>
<keyword evidence="8 9" id="KW-0413">Isomerase</keyword>
<feature type="binding site" evidence="9 13">
    <location>
        <position position="443"/>
    </location>
    <ligand>
        <name>Mn(2+)</name>
        <dbReference type="ChEBI" id="CHEBI:29035"/>
        <label>2</label>
    </ligand>
</feature>
<feature type="binding site" evidence="9 13">
    <location>
        <position position="406"/>
    </location>
    <ligand>
        <name>Mn(2+)</name>
        <dbReference type="ChEBI" id="CHEBI:29035"/>
        <label>1</label>
    </ligand>
</feature>
<evidence type="ECO:0000256" key="3">
    <source>
        <dbReference type="ARBA" id="ARBA00004798"/>
    </source>
</evidence>
<evidence type="ECO:0000313" key="16">
    <source>
        <dbReference type="EMBL" id="MBE1237308.1"/>
    </source>
</evidence>
<feature type="binding site" evidence="9 12">
    <location>
        <position position="129"/>
    </location>
    <ligand>
        <name>substrate</name>
    </ligand>
</feature>
<dbReference type="PANTHER" id="PTHR31637:SF0">
    <property type="entry name" value="2,3-BISPHOSPHOGLYCERATE-INDEPENDENT PHOSPHOGLYCERATE MUTASE"/>
    <property type="match status" value="1"/>
</dbReference>
<feature type="binding site" evidence="9 13">
    <location>
        <position position="462"/>
    </location>
    <ligand>
        <name>Mn(2+)</name>
        <dbReference type="ChEBI" id="CHEBI:29035"/>
        <label>1</label>
    </ligand>
</feature>
<evidence type="ECO:0000256" key="9">
    <source>
        <dbReference type="HAMAP-Rule" id="MF_01038"/>
    </source>
</evidence>
<reference evidence="16" key="1">
    <citation type="submission" date="2020-10" db="EMBL/GenBank/DDBJ databases">
        <title>Genome sequence of the unusual species of purple photosynthetic bacteria, Phaeovibrio sulfidiphilus DSM 23193, type strain.</title>
        <authorList>
            <person name="Kyndt J.A."/>
            <person name="Meyer T.E."/>
        </authorList>
    </citation>
    <scope>NUCLEOTIDE SEQUENCE</scope>
    <source>
        <strain evidence="16">DSM 23193</strain>
    </source>
</reference>
<evidence type="ECO:0000259" key="15">
    <source>
        <dbReference type="Pfam" id="PF06415"/>
    </source>
</evidence>
<dbReference type="Gene3D" id="3.40.720.10">
    <property type="entry name" value="Alkaline Phosphatase, subunit A"/>
    <property type="match status" value="1"/>
</dbReference>
<feature type="active site" description="Phosphoserine intermediate" evidence="9 11">
    <location>
        <position position="68"/>
    </location>
</feature>
<dbReference type="HAMAP" id="MF_01038">
    <property type="entry name" value="GpmI"/>
    <property type="match status" value="1"/>
</dbReference>
<evidence type="ECO:0000256" key="1">
    <source>
        <dbReference type="ARBA" id="ARBA00000370"/>
    </source>
</evidence>
<dbReference type="InterPro" id="IPR011258">
    <property type="entry name" value="BPG-indep_PGM_N"/>
</dbReference>
<comment type="function">
    <text evidence="2 9">Catalyzes the interconversion of 2-phosphoglycerate and 3-phosphoglycerate.</text>
</comment>
<comment type="cofactor">
    <cofactor evidence="9">
        <name>Mn(2+)</name>
        <dbReference type="ChEBI" id="CHEBI:29035"/>
    </cofactor>
    <text evidence="9">Binds 2 manganese ions per subunit.</text>
</comment>
<evidence type="ECO:0000256" key="8">
    <source>
        <dbReference type="ARBA" id="ARBA00023235"/>
    </source>
</evidence>
<dbReference type="UniPathway" id="UPA00109">
    <property type="reaction ID" value="UER00186"/>
</dbReference>
<sequence length="514" mass="55680">MTGPTRKTPRPMVLCILDGWGHREDKADNAIALARTPTWDHLYATCPRTLIQTSGLAVGLPEGQMGNSEVGHMNMGAGRVVMQELPRIDQAVQDGSYKTAPAMVDFVANMRASGGTAHVMGLVSPGGVHSHQKHMSAMARYLAEQGIPVKVHAFLDGRDTPPRSAPGFLKTFMEDAGDQVPVVTVTGRFYAMDRDNRWDRVEQAWKAMVRGEGQPASDAISAVESFYATHDKGDEFVIPAVIGDYRGMADGDGIFCVNFRSDRAREITRALLQPGFACFPVANPKFAAAMSMTEYSAEHNAFMSVLFPPESLKNILGQVLADHHLTQLRLAETEKYAHVTFFFNGGQETCFEGEERILVPSPKVPTYDLQPEMSAPEVAGKLVEAIESGRFDVIIVNFANGDMVGHTGILEAAEKAAEAVDAALSRVVPALEKVGGSMLLTADHGNAELMRDPETGQPYTAHTTFPVDLLLINAPEGVGLKDGGRLADLAPTLLDLIQVKQPAEMTGRSLLRRD</sequence>
<dbReference type="FunFam" id="3.40.1450.10:FF:000002">
    <property type="entry name" value="2,3-bisphosphoglycerate-independent phosphoglycerate mutase"/>
    <property type="match status" value="1"/>
</dbReference>
<dbReference type="InterPro" id="IPR005995">
    <property type="entry name" value="Pgm_bpd_ind"/>
</dbReference>
<feature type="binding site" evidence="9 13">
    <location>
        <position position="444"/>
    </location>
    <ligand>
        <name>Mn(2+)</name>
        <dbReference type="ChEBI" id="CHEBI:29035"/>
        <label>2</label>
    </ligand>
</feature>
<gene>
    <name evidence="9" type="primary">gpmI</name>
    <name evidence="16" type="ORF">IHV25_06570</name>
</gene>
<feature type="binding site" evidence="9 12">
    <location>
        <position position="194"/>
    </location>
    <ligand>
        <name>substrate</name>
    </ligand>
</feature>
<dbReference type="PIRSF" id="PIRSF001492">
    <property type="entry name" value="IPGAM"/>
    <property type="match status" value="1"/>
</dbReference>
<dbReference type="RefSeq" id="WP_192534320.1">
    <property type="nucleotide sequence ID" value="NZ_JACZHT010000004.1"/>
</dbReference>
<feature type="binding site" evidence="9 12">
    <location>
        <position position="188"/>
    </location>
    <ligand>
        <name>substrate</name>
    </ligand>
</feature>
<evidence type="ECO:0000259" key="14">
    <source>
        <dbReference type="Pfam" id="PF01676"/>
    </source>
</evidence>
<protein>
    <recommendedName>
        <fullName evidence="9 10">2,3-bisphosphoglycerate-independent phosphoglycerate mutase</fullName>
        <shortName evidence="9">BPG-independent PGAM</shortName>
        <shortName evidence="9">Phosphoglyceromutase</shortName>
        <shortName evidence="9">iPGM</shortName>
        <ecNumber evidence="9 10">5.4.2.12</ecNumber>
    </recommendedName>
</protein>
<dbReference type="GO" id="GO:0030145">
    <property type="term" value="F:manganese ion binding"/>
    <property type="evidence" value="ECO:0007669"/>
    <property type="project" value="UniProtKB-UniRule"/>
</dbReference>
<dbReference type="GO" id="GO:0006007">
    <property type="term" value="P:glucose catabolic process"/>
    <property type="evidence" value="ECO:0007669"/>
    <property type="project" value="InterPro"/>
</dbReference>
<feature type="binding site" evidence="9 13">
    <location>
        <position position="402"/>
    </location>
    <ligand>
        <name>Mn(2+)</name>
        <dbReference type="ChEBI" id="CHEBI:29035"/>
        <label>1</label>
    </ligand>
</feature>
<dbReference type="Pfam" id="PF01676">
    <property type="entry name" value="Metalloenzyme"/>
    <property type="match status" value="1"/>
</dbReference>
<dbReference type="NCBIfam" id="TIGR01307">
    <property type="entry name" value="pgm_bpd_ind"/>
    <property type="match status" value="1"/>
</dbReference>
<dbReference type="EC" id="5.4.2.12" evidence="9 10"/>
<dbReference type="EMBL" id="JACZHT010000004">
    <property type="protein sequence ID" value="MBE1237308.1"/>
    <property type="molecule type" value="Genomic_DNA"/>
</dbReference>